<feature type="transmembrane region" description="Helical" evidence="1">
    <location>
        <begin position="29"/>
        <end position="54"/>
    </location>
</feature>
<dbReference type="HOGENOM" id="CLU_073530_1_0_11"/>
<name>S5TK48_9CORY</name>
<evidence type="ECO:0000259" key="2">
    <source>
        <dbReference type="Pfam" id="PF06724"/>
    </source>
</evidence>
<organism evidence="3 4">
    <name type="scientific">Corynebacterium maris DSM 45190</name>
    <dbReference type="NCBI Taxonomy" id="1224163"/>
    <lineage>
        <taxon>Bacteria</taxon>
        <taxon>Bacillati</taxon>
        <taxon>Actinomycetota</taxon>
        <taxon>Actinomycetes</taxon>
        <taxon>Mycobacteriales</taxon>
        <taxon>Corynebacteriaceae</taxon>
        <taxon>Corynebacterium</taxon>
    </lineage>
</organism>
<sequence>MNLKSAGRQGQDAARQVKNHPALSAVARFGYVVMGLLNILLGWLVLQIALGFGGEEASNAGALSNIAQAPGGRVALWVAVAGLVALGLWRLLQAVVGPEWSTRIKGAVLAVVYLSLAWTASTFARGDSTSEGDTATDVTATALEQPAGVALVVVAGLVIVGVGVGSVFLGVTRRFTKQLEAGAEAGKVGSAIVVVGVLGYVARGVAFAVLGGLVVWAALTRDPEKAAGLDAAFRYIGQQPFGAVLLVVIGVGLGLYGVFCLGRARYADAS</sequence>
<feature type="transmembrane region" description="Helical" evidence="1">
    <location>
        <begin position="192"/>
        <end position="219"/>
    </location>
</feature>
<evidence type="ECO:0000313" key="4">
    <source>
        <dbReference type="Proteomes" id="UP000015388"/>
    </source>
</evidence>
<accession>S5TK48</accession>
<dbReference type="KEGG" id="cmd:B841_09015"/>
<dbReference type="RefSeq" id="WP_020935209.1">
    <property type="nucleotide sequence ID" value="NC_021915.1"/>
</dbReference>
<dbReference type="PATRIC" id="fig|1224163.3.peg.1813"/>
<evidence type="ECO:0000256" key="1">
    <source>
        <dbReference type="SAM" id="Phobius"/>
    </source>
</evidence>
<dbReference type="InterPro" id="IPR009597">
    <property type="entry name" value="DUF1206"/>
</dbReference>
<feature type="transmembrane region" description="Helical" evidence="1">
    <location>
        <begin position="74"/>
        <end position="92"/>
    </location>
</feature>
<dbReference type="EMBL" id="CP003924">
    <property type="protein sequence ID" value="AGS35276.1"/>
    <property type="molecule type" value="Genomic_DNA"/>
</dbReference>
<protein>
    <recommendedName>
        <fullName evidence="2">DUF1206 domain-containing protein</fullName>
    </recommendedName>
</protein>
<feature type="transmembrane region" description="Helical" evidence="1">
    <location>
        <begin position="239"/>
        <end position="261"/>
    </location>
</feature>
<dbReference type="AlphaFoldDB" id="S5TK48"/>
<gene>
    <name evidence="3" type="ORF">B841_09015</name>
</gene>
<feature type="domain" description="DUF1206" evidence="2">
    <location>
        <begin position="29"/>
        <end position="96"/>
    </location>
</feature>
<feature type="transmembrane region" description="Helical" evidence="1">
    <location>
        <begin position="104"/>
        <end position="124"/>
    </location>
</feature>
<feature type="domain" description="DUF1206" evidence="2">
    <location>
        <begin position="107"/>
        <end position="173"/>
    </location>
</feature>
<feature type="domain" description="DUF1206" evidence="2">
    <location>
        <begin position="198"/>
        <end position="266"/>
    </location>
</feature>
<proteinExistence type="predicted"/>
<keyword evidence="1" id="KW-1133">Transmembrane helix</keyword>
<dbReference type="STRING" id="1224163.B841_09015"/>
<keyword evidence="1" id="KW-0472">Membrane</keyword>
<evidence type="ECO:0000313" key="3">
    <source>
        <dbReference type="EMBL" id="AGS35276.1"/>
    </source>
</evidence>
<dbReference type="eggNOG" id="ENOG502Z854">
    <property type="taxonomic scope" value="Bacteria"/>
</dbReference>
<keyword evidence="4" id="KW-1185">Reference proteome</keyword>
<keyword evidence="1" id="KW-0812">Transmembrane</keyword>
<dbReference type="Proteomes" id="UP000015388">
    <property type="component" value="Chromosome"/>
</dbReference>
<reference evidence="3 4" key="1">
    <citation type="submission" date="2012-11" db="EMBL/GenBank/DDBJ databases">
        <title>The complete genome sequence of Corynebacterium maris Coryn-1 (=DSM 45190).</title>
        <authorList>
            <person name="Schaffert L."/>
            <person name="Albersmeier A."/>
            <person name="Kalinowski J."/>
            <person name="Ruckert C."/>
        </authorList>
    </citation>
    <scope>NUCLEOTIDE SEQUENCE [LARGE SCALE GENOMIC DNA]</scope>
    <source>
        <strain evidence="4">Coryn-1</strain>
    </source>
</reference>
<dbReference type="Pfam" id="PF06724">
    <property type="entry name" value="DUF1206"/>
    <property type="match status" value="3"/>
</dbReference>
<feature type="transmembrane region" description="Helical" evidence="1">
    <location>
        <begin position="147"/>
        <end position="171"/>
    </location>
</feature>